<gene>
    <name evidence="2" type="ORF">K469DRAFT_266925</name>
</gene>
<evidence type="ECO:0008006" key="4">
    <source>
        <dbReference type="Google" id="ProtNLM"/>
    </source>
</evidence>
<dbReference type="Proteomes" id="UP000800200">
    <property type="component" value="Unassembled WGS sequence"/>
</dbReference>
<dbReference type="Gene3D" id="1.25.40.10">
    <property type="entry name" value="Tetratricopeptide repeat domain"/>
    <property type="match status" value="1"/>
</dbReference>
<evidence type="ECO:0000256" key="1">
    <source>
        <dbReference type="SAM" id="Coils"/>
    </source>
</evidence>
<proteinExistence type="predicted"/>
<reference evidence="2" key="1">
    <citation type="journal article" date="2020" name="Stud. Mycol.">
        <title>101 Dothideomycetes genomes: a test case for predicting lifestyles and emergence of pathogens.</title>
        <authorList>
            <person name="Haridas S."/>
            <person name="Albert R."/>
            <person name="Binder M."/>
            <person name="Bloem J."/>
            <person name="Labutti K."/>
            <person name="Salamov A."/>
            <person name="Andreopoulos B."/>
            <person name="Baker S."/>
            <person name="Barry K."/>
            <person name="Bills G."/>
            <person name="Bluhm B."/>
            <person name="Cannon C."/>
            <person name="Castanera R."/>
            <person name="Culley D."/>
            <person name="Daum C."/>
            <person name="Ezra D."/>
            <person name="Gonzalez J."/>
            <person name="Henrissat B."/>
            <person name="Kuo A."/>
            <person name="Liang C."/>
            <person name="Lipzen A."/>
            <person name="Lutzoni F."/>
            <person name="Magnuson J."/>
            <person name="Mondo S."/>
            <person name="Nolan M."/>
            <person name="Ohm R."/>
            <person name="Pangilinan J."/>
            <person name="Park H.-J."/>
            <person name="Ramirez L."/>
            <person name="Alfaro M."/>
            <person name="Sun H."/>
            <person name="Tritt A."/>
            <person name="Yoshinaga Y."/>
            <person name="Zwiers L.-H."/>
            <person name="Turgeon B."/>
            <person name="Goodwin S."/>
            <person name="Spatafora J."/>
            <person name="Crous P."/>
            <person name="Grigoriev I."/>
        </authorList>
    </citation>
    <scope>NUCLEOTIDE SEQUENCE</scope>
    <source>
        <strain evidence="2">CBS 207.26</strain>
    </source>
</reference>
<dbReference type="AlphaFoldDB" id="A0A6A6DPH9"/>
<dbReference type="InterPro" id="IPR011990">
    <property type="entry name" value="TPR-like_helical_dom_sf"/>
</dbReference>
<feature type="coiled-coil region" evidence="1">
    <location>
        <begin position="431"/>
        <end position="458"/>
    </location>
</feature>
<dbReference type="EMBL" id="ML994655">
    <property type="protein sequence ID" value="KAF2180925.1"/>
    <property type="molecule type" value="Genomic_DNA"/>
</dbReference>
<dbReference type="SUPFAM" id="SSF48452">
    <property type="entry name" value="TPR-like"/>
    <property type="match status" value="1"/>
</dbReference>
<sequence>MVRRQPFRASYPEVRVFSLYRAPSRLKCTRCNITYKIKHTCPGRAHRKRDPAGKLDDDSQHLTLVISFLDGANITDKLLDRASAKKRIWGSNGEIQLQEPSVIPVLSDRSRTETALLRLEQASVIAKSGLSSYSIVKKSRTKDIDTWKFEALRVVLHTFPEHRQLDPLYYTSLVEAIIPQLQHVLPYLDEETVCNKLDSFHVARIVNMLLSASYFLEVDWKKKVLDTASRLLKPQDQSLARIKLRRVALSRICNKATPEQQINQLGELSSEFRPVDKRSNADLGEILLLQARVLVDLQRHRHAFSVLEAFMPWDSEEISTLEQIVMNDITLIRGEILRYEGNFREARDRFMQLLGQVPTPPKVTTQLGAVSCELGNFDPVIETLTNELKALEMAGSIMDSRNAKRLQLGLADAHLFKAIRLDSIHGLGSELREITESIKQARRILESLEEKFKNTDKLRKVGKINRFRILAALAILEHLQGSPILALARWDEAQAASRDCGWSEGYSDMIVMYSKCELMCRLGNTHESEYLLQKALQLYQTTGRQYHFTGLGSVWPDYVSNVMRFRHGSRALD</sequence>
<protein>
    <recommendedName>
        <fullName evidence="4">TPR-like protein</fullName>
    </recommendedName>
</protein>
<keyword evidence="1" id="KW-0175">Coiled coil</keyword>
<keyword evidence="3" id="KW-1185">Reference proteome</keyword>
<organism evidence="2 3">
    <name type="scientific">Zopfia rhizophila CBS 207.26</name>
    <dbReference type="NCBI Taxonomy" id="1314779"/>
    <lineage>
        <taxon>Eukaryota</taxon>
        <taxon>Fungi</taxon>
        <taxon>Dikarya</taxon>
        <taxon>Ascomycota</taxon>
        <taxon>Pezizomycotina</taxon>
        <taxon>Dothideomycetes</taxon>
        <taxon>Dothideomycetes incertae sedis</taxon>
        <taxon>Zopfiaceae</taxon>
        <taxon>Zopfia</taxon>
    </lineage>
</organism>
<name>A0A6A6DPH9_9PEZI</name>
<dbReference type="OrthoDB" id="5182912at2759"/>
<evidence type="ECO:0000313" key="3">
    <source>
        <dbReference type="Proteomes" id="UP000800200"/>
    </source>
</evidence>
<accession>A0A6A6DPH9</accession>
<evidence type="ECO:0000313" key="2">
    <source>
        <dbReference type="EMBL" id="KAF2180925.1"/>
    </source>
</evidence>